<dbReference type="Pfam" id="PF21826">
    <property type="entry name" value="DUF6887"/>
    <property type="match status" value="1"/>
</dbReference>
<evidence type="ECO:0000313" key="2">
    <source>
        <dbReference type="Proteomes" id="UP000217507"/>
    </source>
</evidence>
<evidence type="ECO:0000313" key="1">
    <source>
        <dbReference type="EMBL" id="BAY68010.1"/>
    </source>
</evidence>
<sequence length="60" mass="7040">MSDANYVHLTEVELREYVKRHPQDEEAFQHYLSIVRAKPNRVVVSTGEQLETELKKRLAS</sequence>
<accession>A0A1Z4KG98</accession>
<reference evidence="1 2" key="1">
    <citation type="submission" date="2017-06" db="EMBL/GenBank/DDBJ databases">
        <title>Genome sequencing of cyanobaciteial culture collection at National Institute for Environmental Studies (NIES).</title>
        <authorList>
            <person name="Hirose Y."/>
            <person name="Shimura Y."/>
            <person name="Fujisawa T."/>
            <person name="Nakamura Y."/>
            <person name="Kawachi M."/>
        </authorList>
    </citation>
    <scope>NUCLEOTIDE SEQUENCE [LARGE SCALE GENOMIC DNA]</scope>
    <source>
        <strain evidence="1 2">NIES-23</strain>
    </source>
</reference>
<gene>
    <name evidence="1" type="ORF">NIES23_07930</name>
</gene>
<dbReference type="InterPro" id="IPR054053">
    <property type="entry name" value="DUF6887"/>
</dbReference>
<dbReference type="AlphaFoldDB" id="A0A1Z4KG98"/>
<dbReference type="EMBL" id="AP018216">
    <property type="protein sequence ID" value="BAY68010.1"/>
    <property type="molecule type" value="Genomic_DNA"/>
</dbReference>
<proteinExistence type="predicted"/>
<dbReference type="Proteomes" id="UP000217507">
    <property type="component" value="Chromosome"/>
</dbReference>
<name>A0A1Z4KG98_ANAVA</name>
<organism evidence="1 2">
    <name type="scientific">Trichormus variabilis NIES-23</name>
    <dbReference type="NCBI Taxonomy" id="1973479"/>
    <lineage>
        <taxon>Bacteria</taxon>
        <taxon>Bacillati</taxon>
        <taxon>Cyanobacteriota</taxon>
        <taxon>Cyanophyceae</taxon>
        <taxon>Nostocales</taxon>
        <taxon>Nostocaceae</taxon>
        <taxon>Trichormus</taxon>
    </lineage>
</organism>
<protein>
    <submittedName>
        <fullName evidence="1">Uncharacterized protein</fullName>
    </submittedName>
</protein>